<keyword evidence="2" id="KW-1185">Reference proteome</keyword>
<reference evidence="1" key="2">
    <citation type="submission" date="2025-09" db="UniProtKB">
        <authorList>
            <consortium name="EnsemblPlants"/>
        </authorList>
    </citation>
    <scope>IDENTIFICATION</scope>
</reference>
<dbReference type="EnsemblPlants" id="AVESA.00010b.r2.7DG1383540.1">
    <property type="protein sequence ID" value="AVESA.00010b.r2.7DG1383540.1.CDS"/>
    <property type="gene ID" value="AVESA.00010b.r2.7DG1383540"/>
</dbReference>
<organism evidence="1 2">
    <name type="scientific">Avena sativa</name>
    <name type="common">Oat</name>
    <dbReference type="NCBI Taxonomy" id="4498"/>
    <lineage>
        <taxon>Eukaryota</taxon>
        <taxon>Viridiplantae</taxon>
        <taxon>Streptophyta</taxon>
        <taxon>Embryophyta</taxon>
        <taxon>Tracheophyta</taxon>
        <taxon>Spermatophyta</taxon>
        <taxon>Magnoliopsida</taxon>
        <taxon>Liliopsida</taxon>
        <taxon>Poales</taxon>
        <taxon>Poaceae</taxon>
        <taxon>BOP clade</taxon>
        <taxon>Pooideae</taxon>
        <taxon>Poodae</taxon>
        <taxon>Poeae</taxon>
        <taxon>Poeae Chloroplast Group 1 (Aveneae type)</taxon>
        <taxon>Aveninae</taxon>
        <taxon>Avena</taxon>
    </lineage>
</organism>
<proteinExistence type="predicted"/>
<evidence type="ECO:0000313" key="1">
    <source>
        <dbReference type="EnsemblPlants" id="AVESA.00010b.r2.7DG1383540.1.CDS"/>
    </source>
</evidence>
<name>A0ACD6AGU3_AVESA</name>
<dbReference type="Proteomes" id="UP001732700">
    <property type="component" value="Chromosome 7D"/>
</dbReference>
<accession>A0ACD6AGU3</accession>
<protein>
    <submittedName>
        <fullName evidence="1">Uncharacterized protein</fullName>
    </submittedName>
</protein>
<evidence type="ECO:0000313" key="2">
    <source>
        <dbReference type="Proteomes" id="UP001732700"/>
    </source>
</evidence>
<reference evidence="1" key="1">
    <citation type="submission" date="2021-05" db="EMBL/GenBank/DDBJ databases">
        <authorList>
            <person name="Scholz U."/>
            <person name="Mascher M."/>
            <person name="Fiebig A."/>
        </authorList>
    </citation>
    <scope>NUCLEOTIDE SEQUENCE [LARGE SCALE GENOMIC DNA]</scope>
</reference>
<sequence>MSCIFFTTAGQRLSGVAGSPAYVAPEVLVGNYSEKVDIWAAGVLLHVLLIASLPFQGCSVKAVFDAIKTVEIDFRSDKWEPVSVLARDLISRMLNRDVSSRLDADEVLRHPWILMNTECPLRAEFCDLWHDNKPMKPRICNERVMSDWQCSSSESSSDDSDEHADECGIVDALTAAITQVRISEPKRSRVCTPAIPTQ</sequence>